<evidence type="ECO:0000313" key="3">
    <source>
        <dbReference type="EMBL" id="MPM08563.1"/>
    </source>
</evidence>
<dbReference type="EMBL" id="VSSQ01001464">
    <property type="protein sequence ID" value="MPM08563.1"/>
    <property type="molecule type" value="Genomic_DNA"/>
</dbReference>
<reference evidence="3" key="1">
    <citation type="submission" date="2019-08" db="EMBL/GenBank/DDBJ databases">
        <authorList>
            <person name="Kucharzyk K."/>
            <person name="Murdoch R.W."/>
            <person name="Higgins S."/>
            <person name="Loffler F."/>
        </authorList>
    </citation>
    <scope>NUCLEOTIDE SEQUENCE</scope>
</reference>
<feature type="region of interest" description="Disordered" evidence="1">
    <location>
        <begin position="293"/>
        <end position="316"/>
    </location>
</feature>
<evidence type="ECO:0000256" key="1">
    <source>
        <dbReference type="SAM" id="MobiDB-lite"/>
    </source>
</evidence>
<dbReference type="InterPro" id="IPR044876">
    <property type="entry name" value="HRDC_dom_sf"/>
</dbReference>
<accession>A0A644X2P5</accession>
<dbReference type="AlphaFoldDB" id="A0A644X2P5"/>
<protein>
    <recommendedName>
        <fullName evidence="2">HRDC domain-containing protein</fullName>
    </recommendedName>
</protein>
<dbReference type="Gene3D" id="1.10.150.80">
    <property type="entry name" value="HRDC domain"/>
    <property type="match status" value="1"/>
</dbReference>
<organism evidence="3">
    <name type="scientific">bioreactor metagenome</name>
    <dbReference type="NCBI Taxonomy" id="1076179"/>
    <lineage>
        <taxon>unclassified sequences</taxon>
        <taxon>metagenomes</taxon>
        <taxon>ecological metagenomes</taxon>
    </lineage>
</organism>
<name>A0A644X2P5_9ZZZZ</name>
<dbReference type="InterPro" id="IPR002121">
    <property type="entry name" value="HRDC_dom"/>
</dbReference>
<dbReference type="SMART" id="SM00341">
    <property type="entry name" value="HRDC"/>
    <property type="match status" value="1"/>
</dbReference>
<dbReference type="GO" id="GO:0003676">
    <property type="term" value="F:nucleic acid binding"/>
    <property type="evidence" value="ECO:0007669"/>
    <property type="project" value="InterPro"/>
</dbReference>
<evidence type="ECO:0000259" key="2">
    <source>
        <dbReference type="PROSITE" id="PS50967"/>
    </source>
</evidence>
<feature type="domain" description="HRDC" evidence="2">
    <location>
        <begin position="209"/>
        <end position="289"/>
    </location>
</feature>
<proteinExistence type="predicted"/>
<dbReference type="SUPFAM" id="SSF47819">
    <property type="entry name" value="HRDC-like"/>
    <property type="match status" value="1"/>
</dbReference>
<gene>
    <name evidence="3" type="ORF">SDC9_54876</name>
</gene>
<dbReference type="PROSITE" id="PS50967">
    <property type="entry name" value="HRDC"/>
    <property type="match status" value="1"/>
</dbReference>
<dbReference type="Pfam" id="PF00570">
    <property type="entry name" value="HRDC"/>
    <property type="match status" value="1"/>
</dbReference>
<dbReference type="InterPro" id="IPR010997">
    <property type="entry name" value="HRDC-like_sf"/>
</dbReference>
<sequence>MSKINPYSIENDQQILAYEKQKLPLEILEKELDRSRHDFRSYILKDLFNFGSLGNQFGRFIRSVEEVKASFNEETPEYLKNIAGQLEELEEVGSRFSIQIERIFTQYNVDEDFLSERIEAGTTFFMDKIRKLNETLKQSPATTDNRENAQTFNEGIKSLFGSLAQHYYIMKNLQHPFSAENYFALKNKFTVPDFSINAYSKTGTAKNFQTRHPQLYFKLLELRNKICEPDDTPIYLVAGSKTIREMADYLPLSEKELLQIHGFGKTKVDRYGKKFLDVITEYCLDNNLTSRMYEKSAEEKSNKRKAESGKRKTNSE</sequence>
<dbReference type="GO" id="GO:0000166">
    <property type="term" value="F:nucleotide binding"/>
    <property type="evidence" value="ECO:0007669"/>
    <property type="project" value="InterPro"/>
</dbReference>
<comment type="caution">
    <text evidence="3">The sequence shown here is derived from an EMBL/GenBank/DDBJ whole genome shotgun (WGS) entry which is preliminary data.</text>
</comment>